<proteinExistence type="predicted"/>
<evidence type="ECO:0000256" key="1">
    <source>
        <dbReference type="SAM" id="MobiDB-lite"/>
    </source>
</evidence>
<name>A0A2A2M3C2_9BILA</name>
<reference evidence="2 3" key="1">
    <citation type="journal article" date="2017" name="Curr. Biol.">
        <title>Genome architecture and evolution of a unichromosomal asexual nematode.</title>
        <authorList>
            <person name="Fradin H."/>
            <person name="Zegar C."/>
            <person name="Gutwein M."/>
            <person name="Lucas J."/>
            <person name="Kovtun M."/>
            <person name="Corcoran D."/>
            <person name="Baugh L.R."/>
            <person name="Kiontke K."/>
            <person name="Gunsalus K."/>
            <person name="Fitch D.H."/>
            <person name="Piano F."/>
        </authorList>
    </citation>
    <scope>NUCLEOTIDE SEQUENCE [LARGE SCALE GENOMIC DNA]</scope>
    <source>
        <strain evidence="2">PF1309</strain>
    </source>
</reference>
<feature type="compositionally biased region" description="Low complexity" evidence="1">
    <location>
        <begin position="8"/>
        <end position="25"/>
    </location>
</feature>
<dbReference type="STRING" id="2018661.A0A2A2M3C2"/>
<sequence>MRQSCALTSSSSARSRTSSGHSTRTPSRREISASSSSNWKRMLTRRASAQPKQTFGHRECDVKKAVPQSKRYAAGGMGRGNGMRPYGAAGGGRGAGANNGGWYGAWGQMGAMPYGGAAWGDWYSAAAAGNYYPTAQNGYNAYGAGKKTFGYANSG</sequence>
<dbReference type="AlphaFoldDB" id="A0A2A2M3C2"/>
<accession>A0A2A2M3C2</accession>
<dbReference type="EMBL" id="LIAE01005889">
    <property type="protein sequence ID" value="PAV92932.1"/>
    <property type="molecule type" value="Genomic_DNA"/>
</dbReference>
<gene>
    <name evidence="2" type="ORF">WR25_16202</name>
</gene>
<dbReference type="Proteomes" id="UP000218231">
    <property type="component" value="Unassembled WGS sequence"/>
</dbReference>
<evidence type="ECO:0000313" key="2">
    <source>
        <dbReference type="EMBL" id="PAV92932.1"/>
    </source>
</evidence>
<protein>
    <submittedName>
        <fullName evidence="2">Uncharacterized protein</fullName>
    </submittedName>
</protein>
<comment type="caution">
    <text evidence="2">The sequence shown here is derived from an EMBL/GenBank/DDBJ whole genome shotgun (WGS) entry which is preliminary data.</text>
</comment>
<evidence type="ECO:0000313" key="3">
    <source>
        <dbReference type="Proteomes" id="UP000218231"/>
    </source>
</evidence>
<keyword evidence="3" id="KW-1185">Reference proteome</keyword>
<organism evidence="2 3">
    <name type="scientific">Diploscapter pachys</name>
    <dbReference type="NCBI Taxonomy" id="2018661"/>
    <lineage>
        <taxon>Eukaryota</taxon>
        <taxon>Metazoa</taxon>
        <taxon>Ecdysozoa</taxon>
        <taxon>Nematoda</taxon>
        <taxon>Chromadorea</taxon>
        <taxon>Rhabditida</taxon>
        <taxon>Rhabditina</taxon>
        <taxon>Rhabditomorpha</taxon>
        <taxon>Rhabditoidea</taxon>
        <taxon>Rhabditidae</taxon>
        <taxon>Diploscapter</taxon>
    </lineage>
</organism>
<feature type="region of interest" description="Disordered" evidence="1">
    <location>
        <begin position="1"/>
        <end position="78"/>
    </location>
</feature>